<dbReference type="EMBL" id="AQQX01000003">
    <property type="protein sequence ID" value="KGM49159.1"/>
    <property type="molecule type" value="Genomic_DNA"/>
</dbReference>
<keyword evidence="3" id="KW-1185">Reference proteome</keyword>
<dbReference type="eggNOG" id="ENOG5032Y82">
    <property type="taxonomic scope" value="Bacteria"/>
</dbReference>
<sequence length="101" mass="11045">MRFPLIAATAALILTTAVAAEAGPVSRACLASDSKARSYALCRCLQQVANQTLDRSDQRLAAKIFRKPQMAQDIKMSDSRSHEVFWTKYKSFGATASRSCS</sequence>
<feature type="chain" id="PRO_5001968932" description="Arginine transporter" evidence="1">
    <location>
        <begin position="20"/>
        <end position="101"/>
    </location>
</feature>
<comment type="caution">
    <text evidence="2">The sequence shown here is derived from an EMBL/GenBank/DDBJ whole genome shotgun (WGS) entry which is preliminary data.</text>
</comment>
<evidence type="ECO:0008006" key="4">
    <source>
        <dbReference type="Google" id="ProtNLM"/>
    </source>
</evidence>
<gene>
    <name evidence="2" type="ORF">ATO9_10845</name>
</gene>
<dbReference type="OrthoDB" id="7659053at2"/>
<dbReference type="RefSeq" id="WP_043748255.1">
    <property type="nucleotide sequence ID" value="NZ_AQQX01000003.1"/>
</dbReference>
<organism evidence="2 3">
    <name type="scientific">Pseudooceanicola atlanticus</name>
    <dbReference type="NCBI Taxonomy" id="1461694"/>
    <lineage>
        <taxon>Bacteria</taxon>
        <taxon>Pseudomonadati</taxon>
        <taxon>Pseudomonadota</taxon>
        <taxon>Alphaproteobacteria</taxon>
        <taxon>Rhodobacterales</taxon>
        <taxon>Paracoccaceae</taxon>
        <taxon>Pseudooceanicola</taxon>
    </lineage>
</organism>
<reference evidence="2 3" key="1">
    <citation type="journal article" date="2015" name="Antonie Van Leeuwenhoek">
        <title>Pseudooceanicola atlanticus gen. nov. sp. nov., isolated from surface seawater of the Atlantic Ocean and reclassification of Oceanicola batsensis, Oceanicola marinus, Oceanicola nitratireducens, Oceanicola nanhaiensis, Oceanicola antarcticus and Oceanicola flagellatus, as Pseudooceanicola batsensis comb. nov., Pseudooceanicola marinus comb. nov., Pseudooceanicola nitratireducens comb. nov., Pseudooceanicola nanhaiensis comb. nov., Pseudooceanicola antarcticus comb. nov., and Pseudooceanicola flagellatus comb. nov.</title>
        <authorList>
            <person name="Lai Q."/>
            <person name="Li G."/>
            <person name="Liu X."/>
            <person name="Du Y."/>
            <person name="Sun F."/>
            <person name="Shao Z."/>
        </authorList>
    </citation>
    <scope>NUCLEOTIDE SEQUENCE [LARGE SCALE GENOMIC DNA]</scope>
    <source>
        <strain evidence="2 3">22II-s11g</strain>
    </source>
</reference>
<accession>A0A0A0EFH7</accession>
<feature type="signal peptide" evidence="1">
    <location>
        <begin position="1"/>
        <end position="19"/>
    </location>
</feature>
<dbReference type="AlphaFoldDB" id="A0A0A0EFH7"/>
<evidence type="ECO:0000313" key="3">
    <source>
        <dbReference type="Proteomes" id="UP000030004"/>
    </source>
</evidence>
<dbReference type="Proteomes" id="UP000030004">
    <property type="component" value="Unassembled WGS sequence"/>
</dbReference>
<proteinExistence type="predicted"/>
<evidence type="ECO:0000313" key="2">
    <source>
        <dbReference type="EMBL" id="KGM49159.1"/>
    </source>
</evidence>
<dbReference type="STRING" id="1461694.ATO9_10845"/>
<keyword evidence="1" id="KW-0732">Signal</keyword>
<name>A0A0A0EFH7_9RHOB</name>
<evidence type="ECO:0000256" key="1">
    <source>
        <dbReference type="SAM" id="SignalP"/>
    </source>
</evidence>
<protein>
    <recommendedName>
        <fullName evidence="4">Arginine transporter</fullName>
    </recommendedName>
</protein>